<protein>
    <submittedName>
        <fullName evidence="1">Uncharacterized protein</fullName>
    </submittedName>
</protein>
<sequence length="112" mass="13036">MLKRERPSAPAVYTKCHSIQDATVKFLLKLDKYNIFYKLANKFLHTNLLYENNTVTSLCMMIDVLVQFERNMFGKSLLLNGLMNFLLINSDGNTIQHILLQNLLGLMLTKYY</sequence>
<keyword evidence="2" id="KW-1185">Reference proteome</keyword>
<reference evidence="1" key="1">
    <citation type="journal article" date="2022" name="Viruses">
        <title>The Parapoynx stagnalis Nucleopolyhedrovirus (PastNPV), a Divergent Member of the Alphabaculovirus Group I Clade, Encodes a Homolog of Ran GTPase.</title>
        <authorList>
            <person name="Harrison R.L."/>
            <person name="Rowley D.L."/>
        </authorList>
    </citation>
    <scope>NUCLEOTIDE SEQUENCE</scope>
    <source>
        <strain evidence="1">BCIPV-473</strain>
    </source>
</reference>
<dbReference type="Proteomes" id="UP001264959">
    <property type="component" value="Segment"/>
</dbReference>
<name>A0A9E7YFF6_9ABAC</name>
<organism evidence="1 2">
    <name type="scientific">Parapoynx stagnalis nucleopolyhedrovirus</name>
    <dbReference type="NCBI Taxonomy" id="2993413"/>
    <lineage>
        <taxon>Viruses</taxon>
        <taxon>Viruses incertae sedis</taxon>
        <taxon>Naldaviricetes</taxon>
        <taxon>Lefavirales</taxon>
        <taxon>Baculoviridae</taxon>
        <taxon>Alphabaculovirus</taxon>
        <taxon>Alphabaculovirus pastagnalis</taxon>
    </lineage>
</organism>
<evidence type="ECO:0000313" key="2">
    <source>
        <dbReference type="Proteomes" id="UP001264959"/>
    </source>
</evidence>
<dbReference type="InterPro" id="IPR009946">
    <property type="entry name" value="AcMNPV_Orf4"/>
</dbReference>
<dbReference type="EMBL" id="ON704650">
    <property type="protein sequence ID" value="UZE89799.1"/>
    <property type="molecule type" value="Genomic_DNA"/>
</dbReference>
<proteinExistence type="predicted"/>
<dbReference type="Pfam" id="PF07346">
    <property type="entry name" value="DUF1477"/>
    <property type="match status" value="1"/>
</dbReference>
<evidence type="ECO:0000313" key="1">
    <source>
        <dbReference type="EMBL" id="UZE89799.1"/>
    </source>
</evidence>
<accession>A0A9E7YFF6</accession>